<evidence type="ECO:0000313" key="10">
    <source>
        <dbReference type="EMBL" id="EIJ87406.1"/>
    </source>
</evidence>
<keyword evidence="6 8" id="KW-1133">Transmembrane helix</keyword>
<dbReference type="Pfam" id="PF01490">
    <property type="entry name" value="Aa_trans"/>
    <property type="match status" value="1"/>
</dbReference>
<feature type="transmembrane region" description="Helical" evidence="8">
    <location>
        <begin position="396"/>
        <end position="415"/>
    </location>
</feature>
<dbReference type="OMA" id="IANTASC"/>
<reference evidence="10" key="1">
    <citation type="submission" date="2011-01" db="EMBL/GenBank/DDBJ databases">
        <title>The Genome Sequence of Nematocida parisii strain ERTm3.</title>
        <authorList>
            <consortium name="The Broad Institute Genome Sequencing Platform"/>
            <consortium name="The Broad Institute Genome Sequencing Center for Infectious Disease"/>
            <person name="Cuomo C."/>
            <person name="Troemel E."/>
            <person name="Young S.K."/>
            <person name="Zeng Q."/>
            <person name="Gargeya S."/>
            <person name="Fitzgerald M."/>
            <person name="Haas B."/>
            <person name="Abouelleil A."/>
            <person name="Alvarado L."/>
            <person name="Arachchi H.M."/>
            <person name="Berlin A."/>
            <person name="Chapman S.B."/>
            <person name="Gearin G."/>
            <person name="Goldberg J."/>
            <person name="Griggs A."/>
            <person name="Gujja S."/>
            <person name="Hansen M."/>
            <person name="Heiman D."/>
            <person name="Howarth C."/>
            <person name="Larimer J."/>
            <person name="Lui A."/>
            <person name="MacDonald P.J.P."/>
            <person name="McCowen C."/>
            <person name="Montmayeur A."/>
            <person name="Murphy C."/>
            <person name="Neiman D."/>
            <person name="Pearson M."/>
            <person name="Priest M."/>
            <person name="Roberts A."/>
            <person name="Saif S."/>
            <person name="Shea T."/>
            <person name="Sisk P."/>
            <person name="Stolte C."/>
            <person name="Sykes S."/>
            <person name="Wortman J."/>
            <person name="Nusbaum C."/>
            <person name="Birren B."/>
        </authorList>
    </citation>
    <scope>NUCLEOTIDE SEQUENCE</scope>
    <source>
        <strain evidence="10">ERTm3</strain>
    </source>
</reference>
<dbReference type="EMBL" id="GL870882">
    <property type="protein sequence ID" value="EIJ87406.1"/>
    <property type="molecule type" value="Genomic_DNA"/>
</dbReference>
<dbReference type="PANTHER" id="PTHR22950:SF458">
    <property type="entry name" value="SODIUM-COUPLED NEUTRAL AMINO ACID TRANSPORTER 11-RELATED"/>
    <property type="match status" value="1"/>
</dbReference>
<comment type="subcellular location">
    <subcellularLocation>
        <location evidence="1">Membrane</location>
        <topology evidence="1">Multi-pass membrane protein</topology>
    </subcellularLocation>
</comment>
<proteinExistence type="inferred from homology"/>
<dbReference type="GO" id="GO:0016020">
    <property type="term" value="C:membrane"/>
    <property type="evidence" value="ECO:0007669"/>
    <property type="project" value="UniProtKB-SubCell"/>
</dbReference>
<feature type="transmembrane region" description="Helical" evidence="8">
    <location>
        <begin position="126"/>
        <end position="145"/>
    </location>
</feature>
<dbReference type="VEuPathDB" id="MicrosporidiaDB:NEQG_02287"/>
<dbReference type="InParanoid" id="I3EDV9"/>
<feature type="transmembrane region" description="Helical" evidence="8">
    <location>
        <begin position="12"/>
        <end position="31"/>
    </location>
</feature>
<feature type="transmembrane region" description="Helical" evidence="8">
    <location>
        <begin position="238"/>
        <end position="257"/>
    </location>
</feature>
<comment type="similarity">
    <text evidence="2">Belongs to the amino acid/polyamine transporter 2 family.</text>
</comment>
<organism evidence="10 11">
    <name type="scientific">Nematocida parisii (strain ERTm3)</name>
    <name type="common">Nematode killer fungus</name>
    <dbReference type="NCBI Taxonomy" id="935791"/>
    <lineage>
        <taxon>Eukaryota</taxon>
        <taxon>Fungi</taxon>
        <taxon>Fungi incertae sedis</taxon>
        <taxon>Microsporidia</taxon>
        <taxon>Nematocida</taxon>
    </lineage>
</organism>
<gene>
    <name evidence="10" type="ORF">NEQG_02287</name>
</gene>
<evidence type="ECO:0000256" key="2">
    <source>
        <dbReference type="ARBA" id="ARBA00008066"/>
    </source>
</evidence>
<feature type="transmembrane region" description="Helical" evidence="8">
    <location>
        <begin position="365"/>
        <end position="384"/>
    </location>
</feature>
<keyword evidence="7 8" id="KW-0472">Membrane</keyword>
<evidence type="ECO:0000256" key="4">
    <source>
        <dbReference type="ARBA" id="ARBA00022692"/>
    </source>
</evidence>
<feature type="transmembrane region" description="Helical" evidence="8">
    <location>
        <begin position="37"/>
        <end position="62"/>
    </location>
</feature>
<evidence type="ECO:0000256" key="7">
    <source>
        <dbReference type="ARBA" id="ARBA00023136"/>
    </source>
</evidence>
<evidence type="ECO:0000256" key="3">
    <source>
        <dbReference type="ARBA" id="ARBA00022448"/>
    </source>
</evidence>
<evidence type="ECO:0000259" key="9">
    <source>
        <dbReference type="Pfam" id="PF01490"/>
    </source>
</evidence>
<feature type="transmembrane region" description="Helical" evidence="8">
    <location>
        <begin position="200"/>
        <end position="218"/>
    </location>
</feature>
<dbReference type="OrthoDB" id="438545at2759"/>
<feature type="transmembrane region" description="Helical" evidence="8">
    <location>
        <begin position="152"/>
        <end position="180"/>
    </location>
</feature>
<keyword evidence="11" id="KW-1185">Reference proteome</keyword>
<dbReference type="InterPro" id="IPR013057">
    <property type="entry name" value="AA_transpt_TM"/>
</dbReference>
<evidence type="ECO:0000256" key="1">
    <source>
        <dbReference type="ARBA" id="ARBA00004141"/>
    </source>
</evidence>
<feature type="transmembrane region" description="Helical" evidence="8">
    <location>
        <begin position="341"/>
        <end position="359"/>
    </location>
</feature>
<evidence type="ECO:0000256" key="5">
    <source>
        <dbReference type="ARBA" id="ARBA00022970"/>
    </source>
</evidence>
<feature type="transmembrane region" description="Helical" evidence="8">
    <location>
        <begin position="83"/>
        <end position="106"/>
    </location>
</feature>
<dbReference type="AlphaFoldDB" id="I3EDV9"/>
<evidence type="ECO:0000256" key="6">
    <source>
        <dbReference type="ARBA" id="ARBA00022989"/>
    </source>
</evidence>
<dbReference type="HOGENOM" id="CLU_049198_0_0_1"/>
<keyword evidence="5" id="KW-0029">Amino-acid transport</keyword>
<sequence>MERTPREKGLSVQQAIFPMVGSILGSGILTLPRAVEFSGYMISGPILAFISSVCAFTLFQLVHCAKNLESSDPSYFKVCQNAFSVLGYVAEGSIGAQGFGAMFVYFLILKEWISTMIGIESKINTLAYNVLFSIGLILLPTFLGMQKDLKKLGFISILSTISVLFLSIIVMISGVLALILPSNGHKMDVLKKATGSPSSIFDALSCYIFGLGCQQNMVRVFSLLDKPTKANGAKVGSIAILVASIAYFLVANGGYFAGGNNQDKSILDILVDTERYFYKAIMSNFGPTLGKWYFHLVNLAKLAMSIVLLGAYPLQMHPTRDSIISFINIGFKEKVDKNKRVTELAISCLISAVIFLLSLKKFKYTFVMNLIANTASCYIMFSLPSISYILSNKKKLPFTLISYGILVGSILFSFIGTKNLLTDG</sequence>
<dbReference type="PANTHER" id="PTHR22950">
    <property type="entry name" value="AMINO ACID TRANSPORTER"/>
    <property type="match status" value="1"/>
</dbReference>
<name>I3EDV9_NEMP3</name>
<dbReference type="Proteomes" id="UP000002872">
    <property type="component" value="Unassembled WGS sequence"/>
</dbReference>
<evidence type="ECO:0000256" key="8">
    <source>
        <dbReference type="SAM" id="Phobius"/>
    </source>
</evidence>
<evidence type="ECO:0000313" key="11">
    <source>
        <dbReference type="Proteomes" id="UP000002872"/>
    </source>
</evidence>
<feature type="transmembrane region" description="Helical" evidence="8">
    <location>
        <begin position="292"/>
        <end position="312"/>
    </location>
</feature>
<feature type="domain" description="Amino acid transporter transmembrane" evidence="9">
    <location>
        <begin position="9"/>
        <end position="417"/>
    </location>
</feature>
<dbReference type="GO" id="GO:0015179">
    <property type="term" value="F:L-amino acid transmembrane transporter activity"/>
    <property type="evidence" value="ECO:0007669"/>
    <property type="project" value="TreeGrafter"/>
</dbReference>
<keyword evidence="3" id="KW-0813">Transport</keyword>
<accession>I3EDV9</accession>
<dbReference type="STRING" id="935791.I3EDV9"/>
<keyword evidence="4 8" id="KW-0812">Transmembrane</keyword>
<protein>
    <recommendedName>
        <fullName evidence="9">Amino acid transporter transmembrane domain-containing protein</fullName>
    </recommendedName>
</protein>